<keyword evidence="6 11" id="KW-1133">Transmembrane helix</keyword>
<feature type="transmembrane region" description="Helical" evidence="11">
    <location>
        <begin position="206"/>
        <end position="226"/>
    </location>
</feature>
<evidence type="ECO:0000256" key="6">
    <source>
        <dbReference type="ARBA" id="ARBA00022989"/>
    </source>
</evidence>
<name>A0A1J1J426_9DIPT</name>
<keyword evidence="4 11" id="KW-0812">Transmembrane</keyword>
<dbReference type="PIRSF" id="PIRSF000439">
    <property type="entry name" value="Oat_ACAT_DAG_ARE"/>
    <property type="match status" value="1"/>
</dbReference>
<dbReference type="STRING" id="568069.A0A1J1J426"/>
<dbReference type="AlphaFoldDB" id="A0A1J1J426"/>
<proteinExistence type="inferred from homology"/>
<sequence>MKELSEKKDRRRTTSLNTMFQDMELEVLKQNIFNKHKQVVHEIDEKLDKIFDDFLIEVNKLSLNRFEVEKLFDDGLNGKHKSKAEITVKQSDKPKKFEPRVKLPEKHFQPRNALLTDLFEIKHLKTIYHIFIVIFNLLLLNVLIADFADTGKINIGLGPIITGFGGFHYALIIWCMMQTVTFGLFPAFNIWSVITRKFFIKSDFAIIWHMFSVLIVAMYMIIFTLVFTRMVIYFDMAPASSVAALMELVRFLMKSYAFIRTNVPRILNSKNKLKTDDNEWNKPQSNGKMKTIENFRINEKRLFPTFGQYVYFLFAPTLVYRDEYPRTKQIKWKFVAKSFMEVIGVIFIYSLISERIMYPVYNQFGSQGYEVNFKDLLASVFNSMLPGLLCFLCGFYCVLHSWMNAFAEMLKFADRKFYSDWWNSSNFTVYYRTWNVIVHDWLYLYVYKDLYEYVTGRNRVLSLLLVFTLSAIFHEYILGFTFKFCYPILFVMFQGVGVVLIFLTKKEHKAFGNIFMWLAIAIGMGLILSLYHMEFYARKNCDFDREDWRNYFIPISWSCNGIKFSDNWEMKMHF</sequence>
<keyword evidence="8 9" id="KW-0012">Acyltransferase</keyword>
<feature type="transmembrane region" description="Helical" evidence="11">
    <location>
        <begin position="232"/>
        <end position="252"/>
    </location>
</feature>
<dbReference type="GO" id="GO:0005789">
    <property type="term" value="C:endoplasmic reticulum membrane"/>
    <property type="evidence" value="ECO:0007669"/>
    <property type="project" value="UniProtKB-SubCell"/>
</dbReference>
<dbReference type="InterPro" id="IPR014371">
    <property type="entry name" value="Oat_ACAT_DAG_ARE"/>
</dbReference>
<protein>
    <recommendedName>
        <fullName evidence="9">O-acyltransferase</fullName>
    </recommendedName>
</protein>
<dbReference type="GO" id="GO:0008203">
    <property type="term" value="P:cholesterol metabolic process"/>
    <property type="evidence" value="ECO:0007669"/>
    <property type="project" value="TreeGrafter"/>
</dbReference>
<dbReference type="Proteomes" id="UP000183832">
    <property type="component" value="Unassembled WGS sequence"/>
</dbReference>
<comment type="subcellular location">
    <subcellularLocation>
        <location evidence="1 9">Endoplasmic reticulum membrane</location>
        <topology evidence="1 9">Multi-pass membrane protein</topology>
    </subcellularLocation>
</comment>
<evidence type="ECO:0000256" key="11">
    <source>
        <dbReference type="SAM" id="Phobius"/>
    </source>
</evidence>
<keyword evidence="13" id="KW-1185">Reference proteome</keyword>
<feature type="transmembrane region" description="Helical" evidence="11">
    <location>
        <begin position="515"/>
        <end position="533"/>
    </location>
</feature>
<evidence type="ECO:0000256" key="9">
    <source>
        <dbReference type="PIRNR" id="PIRNR000439"/>
    </source>
</evidence>
<evidence type="ECO:0000256" key="1">
    <source>
        <dbReference type="ARBA" id="ARBA00004477"/>
    </source>
</evidence>
<dbReference type="EMBL" id="CVRI01000070">
    <property type="protein sequence ID" value="CRL07165.1"/>
    <property type="molecule type" value="Genomic_DNA"/>
</dbReference>
<comment type="similarity">
    <text evidence="2 9">Belongs to the membrane-bound acyltransferase family. Sterol o-acyltransferase subfamily.</text>
</comment>
<keyword evidence="5 9" id="KW-0256">Endoplasmic reticulum</keyword>
<dbReference type="InterPro" id="IPR004299">
    <property type="entry name" value="MBOAT_fam"/>
</dbReference>
<dbReference type="Pfam" id="PF03062">
    <property type="entry name" value="MBOAT"/>
    <property type="match status" value="1"/>
</dbReference>
<organism evidence="12 13">
    <name type="scientific">Clunio marinus</name>
    <dbReference type="NCBI Taxonomy" id="568069"/>
    <lineage>
        <taxon>Eukaryota</taxon>
        <taxon>Metazoa</taxon>
        <taxon>Ecdysozoa</taxon>
        <taxon>Arthropoda</taxon>
        <taxon>Hexapoda</taxon>
        <taxon>Insecta</taxon>
        <taxon>Pterygota</taxon>
        <taxon>Neoptera</taxon>
        <taxon>Endopterygota</taxon>
        <taxon>Diptera</taxon>
        <taxon>Nematocera</taxon>
        <taxon>Chironomoidea</taxon>
        <taxon>Chironomidae</taxon>
        <taxon>Clunio</taxon>
    </lineage>
</organism>
<feature type="active site" evidence="10">
    <location>
        <position position="474"/>
    </location>
</feature>
<keyword evidence="3 9" id="KW-0808">Transferase</keyword>
<evidence type="ECO:0000313" key="13">
    <source>
        <dbReference type="Proteomes" id="UP000183832"/>
    </source>
</evidence>
<keyword evidence="7 9" id="KW-0472">Membrane</keyword>
<feature type="transmembrane region" description="Helical" evidence="11">
    <location>
        <begin position="334"/>
        <end position="352"/>
    </location>
</feature>
<evidence type="ECO:0000256" key="8">
    <source>
        <dbReference type="ARBA" id="ARBA00023315"/>
    </source>
</evidence>
<dbReference type="GO" id="GO:0008374">
    <property type="term" value="F:O-acyltransferase activity"/>
    <property type="evidence" value="ECO:0007669"/>
    <property type="project" value="InterPro"/>
</dbReference>
<feature type="transmembrane region" description="Helical" evidence="11">
    <location>
        <begin position="484"/>
        <end position="503"/>
    </location>
</feature>
<evidence type="ECO:0000256" key="2">
    <source>
        <dbReference type="ARBA" id="ARBA00009010"/>
    </source>
</evidence>
<reference evidence="12 13" key="1">
    <citation type="submission" date="2015-04" db="EMBL/GenBank/DDBJ databases">
        <authorList>
            <person name="Syromyatnikov M.Y."/>
            <person name="Popov V.N."/>
        </authorList>
    </citation>
    <scope>NUCLEOTIDE SEQUENCE [LARGE SCALE GENOMIC DNA]</scope>
</reference>
<dbReference type="PANTHER" id="PTHR10408:SF8">
    <property type="entry name" value="O-ACYLTRANSFERASE"/>
    <property type="match status" value="1"/>
</dbReference>
<feature type="transmembrane region" description="Helical" evidence="11">
    <location>
        <begin position="460"/>
        <end position="478"/>
    </location>
</feature>
<evidence type="ECO:0000256" key="5">
    <source>
        <dbReference type="ARBA" id="ARBA00022824"/>
    </source>
</evidence>
<accession>A0A1J1J426</accession>
<evidence type="ECO:0000256" key="7">
    <source>
        <dbReference type="ARBA" id="ARBA00023136"/>
    </source>
</evidence>
<evidence type="ECO:0000256" key="3">
    <source>
        <dbReference type="ARBA" id="ARBA00022679"/>
    </source>
</evidence>
<evidence type="ECO:0000256" key="10">
    <source>
        <dbReference type="PIRSR" id="PIRSR000439-1"/>
    </source>
</evidence>
<feature type="transmembrane region" description="Helical" evidence="11">
    <location>
        <begin position="168"/>
        <end position="194"/>
    </location>
</feature>
<gene>
    <name evidence="12" type="ORF">CLUMA_CG020153</name>
</gene>
<dbReference type="PANTHER" id="PTHR10408">
    <property type="entry name" value="STEROL O-ACYLTRANSFERASE"/>
    <property type="match status" value="1"/>
</dbReference>
<feature type="transmembrane region" description="Helical" evidence="11">
    <location>
        <begin position="376"/>
        <end position="399"/>
    </location>
</feature>
<feature type="transmembrane region" description="Helical" evidence="11">
    <location>
        <begin position="127"/>
        <end position="148"/>
    </location>
</feature>
<dbReference type="OrthoDB" id="10039049at2759"/>
<evidence type="ECO:0000256" key="4">
    <source>
        <dbReference type="ARBA" id="ARBA00022692"/>
    </source>
</evidence>
<evidence type="ECO:0000313" key="12">
    <source>
        <dbReference type="EMBL" id="CRL07165.1"/>
    </source>
</evidence>